<keyword evidence="1" id="KW-0479">Metal-binding</keyword>
<dbReference type="InterPro" id="IPR001878">
    <property type="entry name" value="Znf_CCHC"/>
</dbReference>
<dbReference type="PROSITE" id="PS50158">
    <property type="entry name" value="ZF_CCHC"/>
    <property type="match status" value="1"/>
</dbReference>
<evidence type="ECO:0000313" key="3">
    <source>
        <dbReference type="EMBL" id="KAJ1124310.1"/>
    </source>
</evidence>
<keyword evidence="1" id="KW-0863">Zinc-finger</keyword>
<dbReference type="GO" id="GO:0008270">
    <property type="term" value="F:zinc ion binding"/>
    <property type="evidence" value="ECO:0007669"/>
    <property type="project" value="UniProtKB-KW"/>
</dbReference>
<dbReference type="Pfam" id="PF00098">
    <property type="entry name" value="zf-CCHC"/>
    <property type="match status" value="1"/>
</dbReference>
<dbReference type="Proteomes" id="UP001066276">
    <property type="component" value="Chromosome 7"/>
</dbReference>
<evidence type="ECO:0000313" key="4">
    <source>
        <dbReference type="Proteomes" id="UP001066276"/>
    </source>
</evidence>
<keyword evidence="4" id="KW-1185">Reference proteome</keyword>
<name>A0AAV7PG93_PLEWA</name>
<dbReference type="SUPFAM" id="SSF57756">
    <property type="entry name" value="Retrovirus zinc finger-like domains"/>
    <property type="match status" value="1"/>
</dbReference>
<comment type="caution">
    <text evidence="3">The sequence shown here is derived from an EMBL/GenBank/DDBJ whole genome shotgun (WGS) entry which is preliminary data.</text>
</comment>
<dbReference type="InterPro" id="IPR036875">
    <property type="entry name" value="Znf_CCHC_sf"/>
</dbReference>
<dbReference type="EMBL" id="JANPWB010000011">
    <property type="protein sequence ID" value="KAJ1124310.1"/>
    <property type="molecule type" value="Genomic_DNA"/>
</dbReference>
<dbReference type="AlphaFoldDB" id="A0AAV7PG93"/>
<evidence type="ECO:0000259" key="2">
    <source>
        <dbReference type="PROSITE" id="PS50158"/>
    </source>
</evidence>
<dbReference type="SMART" id="SM00343">
    <property type="entry name" value="ZnF_C2HC"/>
    <property type="match status" value="1"/>
</dbReference>
<accession>A0AAV7PG93</accession>
<evidence type="ECO:0000256" key="1">
    <source>
        <dbReference type="PROSITE-ProRule" id="PRU00047"/>
    </source>
</evidence>
<reference evidence="3" key="1">
    <citation type="journal article" date="2022" name="bioRxiv">
        <title>Sequencing and chromosome-scale assembly of the giantPleurodeles waltlgenome.</title>
        <authorList>
            <person name="Brown T."/>
            <person name="Elewa A."/>
            <person name="Iarovenko S."/>
            <person name="Subramanian E."/>
            <person name="Araus A.J."/>
            <person name="Petzold A."/>
            <person name="Susuki M."/>
            <person name="Suzuki K.-i.T."/>
            <person name="Hayashi T."/>
            <person name="Toyoda A."/>
            <person name="Oliveira C."/>
            <person name="Osipova E."/>
            <person name="Leigh N.D."/>
            <person name="Simon A."/>
            <person name="Yun M.H."/>
        </authorList>
    </citation>
    <scope>NUCLEOTIDE SEQUENCE</scope>
    <source>
        <strain evidence="3">20211129_DDA</strain>
        <tissue evidence="3">Liver</tissue>
    </source>
</reference>
<keyword evidence="1" id="KW-0862">Zinc</keyword>
<dbReference type="GO" id="GO:0003676">
    <property type="term" value="F:nucleic acid binding"/>
    <property type="evidence" value="ECO:0007669"/>
    <property type="project" value="InterPro"/>
</dbReference>
<protein>
    <recommendedName>
        <fullName evidence="2">CCHC-type domain-containing protein</fullName>
    </recommendedName>
</protein>
<gene>
    <name evidence="3" type="ORF">NDU88_002771</name>
</gene>
<proteinExistence type="predicted"/>
<organism evidence="3 4">
    <name type="scientific">Pleurodeles waltl</name>
    <name type="common">Iberian ribbed newt</name>
    <dbReference type="NCBI Taxonomy" id="8319"/>
    <lineage>
        <taxon>Eukaryota</taxon>
        <taxon>Metazoa</taxon>
        <taxon>Chordata</taxon>
        <taxon>Craniata</taxon>
        <taxon>Vertebrata</taxon>
        <taxon>Euteleostomi</taxon>
        <taxon>Amphibia</taxon>
        <taxon>Batrachia</taxon>
        <taxon>Caudata</taxon>
        <taxon>Salamandroidea</taxon>
        <taxon>Salamandridae</taxon>
        <taxon>Pleurodelinae</taxon>
        <taxon>Pleurodeles</taxon>
    </lineage>
</organism>
<sequence length="204" mass="22678">MGGNSCGRETNGLSLSQLAIGVQNRVTGANSYVLCELEFRRTSRKTLSAAVHVSVTSLEPRLDRLVTEKDRARFSSSKPIDEVLQYAKYCSDEFELKQEKLKEKVMVMQIKAAQTGVQGNFVQQTPHQQGNIVFQPLMRGRGRGGNVNRGPDLNIVVVQNDVLGMKNLLPCHICGAVGHWKQECPMMVYEGVFSKVITSIYSKM</sequence>
<feature type="domain" description="CCHC-type" evidence="2">
    <location>
        <begin position="171"/>
        <end position="185"/>
    </location>
</feature>